<dbReference type="InterPro" id="IPR029069">
    <property type="entry name" value="HotDog_dom_sf"/>
</dbReference>
<name>A0A2N1JHD3_9BASI</name>
<dbReference type="Pfam" id="PF13279">
    <property type="entry name" value="4HBT_2"/>
    <property type="match status" value="1"/>
</dbReference>
<dbReference type="CDD" id="cd00586">
    <property type="entry name" value="4HBT"/>
    <property type="match status" value="1"/>
</dbReference>
<dbReference type="GO" id="GO:0047617">
    <property type="term" value="F:fatty acyl-CoA hydrolase activity"/>
    <property type="evidence" value="ECO:0007669"/>
    <property type="project" value="TreeGrafter"/>
</dbReference>
<dbReference type="SUPFAM" id="SSF54637">
    <property type="entry name" value="Thioesterase/thiol ester dehydrase-isomerase"/>
    <property type="match status" value="1"/>
</dbReference>
<dbReference type="OrthoDB" id="5538558at2759"/>
<gene>
    <name evidence="1" type="ORF">MVES_000407</name>
</gene>
<dbReference type="AlphaFoldDB" id="A0A2N1JHD3"/>
<evidence type="ECO:0008006" key="3">
    <source>
        <dbReference type="Google" id="ProtNLM"/>
    </source>
</evidence>
<dbReference type="PANTHER" id="PTHR31793:SF39">
    <property type="entry name" value="THIOESTERASE_THIOL ESTER DEHYDRASE-ISOMERASE"/>
    <property type="match status" value="1"/>
</dbReference>
<sequence>MFGIRSIRTQFRAPASLCARPSVALRMLNTPTIPSMETFRAEQAKRRQEIDAAVDAVAALGYPAQSVLQQNVAWGEIDQFRHVNNMHYIRWFESGRMHWLECAKSTLSPKLYSDIATGAGVGFILATNYCRYKRPVNYPDTVLVAQGVLPLERDDRFAIKSAIYSVNQAAVVAEGEQSVVAYDYDRLCKAPMPTEMRQFVEAWAYTGK</sequence>
<protein>
    <recommendedName>
        <fullName evidence="3">Thioesterase domain-containing protein</fullName>
    </recommendedName>
</protein>
<evidence type="ECO:0000313" key="1">
    <source>
        <dbReference type="EMBL" id="PKI85953.1"/>
    </source>
</evidence>
<dbReference type="PANTHER" id="PTHR31793">
    <property type="entry name" value="4-HYDROXYBENZOYL-COA THIOESTERASE FAMILY MEMBER"/>
    <property type="match status" value="1"/>
</dbReference>
<dbReference type="Proteomes" id="UP000232875">
    <property type="component" value="Unassembled WGS sequence"/>
</dbReference>
<dbReference type="InterPro" id="IPR050563">
    <property type="entry name" value="4-hydroxybenzoyl-CoA_TE"/>
</dbReference>
<evidence type="ECO:0000313" key="2">
    <source>
        <dbReference type="Proteomes" id="UP000232875"/>
    </source>
</evidence>
<dbReference type="EMBL" id="KZ454987">
    <property type="protein sequence ID" value="PKI85953.1"/>
    <property type="molecule type" value="Genomic_DNA"/>
</dbReference>
<keyword evidence="2" id="KW-1185">Reference proteome</keyword>
<accession>A0A2N1JHD3</accession>
<dbReference type="Gene3D" id="3.10.129.10">
    <property type="entry name" value="Hotdog Thioesterase"/>
    <property type="match status" value="1"/>
</dbReference>
<organism evidence="1 2">
    <name type="scientific">Malassezia vespertilionis</name>
    <dbReference type="NCBI Taxonomy" id="2020962"/>
    <lineage>
        <taxon>Eukaryota</taxon>
        <taxon>Fungi</taxon>
        <taxon>Dikarya</taxon>
        <taxon>Basidiomycota</taxon>
        <taxon>Ustilaginomycotina</taxon>
        <taxon>Malasseziomycetes</taxon>
        <taxon>Malasseziales</taxon>
        <taxon>Malasseziaceae</taxon>
        <taxon>Malassezia</taxon>
    </lineage>
</organism>
<reference evidence="1 2" key="1">
    <citation type="submission" date="2017-10" db="EMBL/GenBank/DDBJ databases">
        <title>A novel species of cold-tolerant Malassezia isolated from bats.</title>
        <authorList>
            <person name="Lorch J.M."/>
            <person name="Palmer J.M."/>
            <person name="Vanderwolf K.J."/>
            <person name="Schmidt K.Z."/>
            <person name="Verant M.L."/>
            <person name="Weller T.J."/>
            <person name="Blehert D.S."/>
        </authorList>
    </citation>
    <scope>NUCLEOTIDE SEQUENCE [LARGE SCALE GENOMIC DNA]</scope>
    <source>
        <strain evidence="1 2">NWHC:44797-103</strain>
    </source>
</reference>
<proteinExistence type="predicted"/>